<name>C5BY07_BEUC1</name>
<dbReference type="eggNOG" id="COG5340">
    <property type="taxonomic scope" value="Bacteria"/>
</dbReference>
<keyword evidence="3" id="KW-1185">Reference proteome</keyword>
<sequence length="201" mass="22291">MHRRRGLPEPQGTPARTEPAVTAVDRVDRAHHADDVVGILTETVRAGVDPERILEAVAARSRMRHRRLVLDVLAAAVAGVESPLEYRYHRDVERAHGLPTSRLQVREVVGGRWIRADVVYEEYSMRSELDGELGHPGGRTDSDTWRDNDVVLDRGQVTLRYRWGHVAGRSCAVAGQVGRGLRTGGWAGSPRRCGPPCRLEA</sequence>
<dbReference type="KEGG" id="bcv:Bcav_0639"/>
<dbReference type="AlphaFoldDB" id="C5BY07"/>
<feature type="region of interest" description="Disordered" evidence="1">
    <location>
        <begin position="1"/>
        <end position="22"/>
    </location>
</feature>
<protein>
    <submittedName>
        <fullName evidence="2">Uncharacterized protein</fullName>
    </submittedName>
</protein>
<dbReference type="HOGENOM" id="CLU_1358246_0_0_11"/>
<organism evidence="2 3">
    <name type="scientific">Beutenbergia cavernae (strain ATCC BAA-8 / DSM 12333 / CCUG 43141 / JCM 11478 / NBRC 16432 / NCIMB 13614 / HKI 0122)</name>
    <dbReference type="NCBI Taxonomy" id="471853"/>
    <lineage>
        <taxon>Bacteria</taxon>
        <taxon>Bacillati</taxon>
        <taxon>Actinomycetota</taxon>
        <taxon>Actinomycetes</taxon>
        <taxon>Micrococcales</taxon>
        <taxon>Beutenbergiaceae</taxon>
        <taxon>Beutenbergia</taxon>
    </lineage>
</organism>
<accession>C5BY07</accession>
<dbReference type="Proteomes" id="UP000007962">
    <property type="component" value="Chromosome"/>
</dbReference>
<dbReference type="STRING" id="471853.Bcav_0639"/>
<evidence type="ECO:0000313" key="3">
    <source>
        <dbReference type="Proteomes" id="UP000007962"/>
    </source>
</evidence>
<gene>
    <name evidence="2" type="ordered locus">Bcav_0639</name>
</gene>
<evidence type="ECO:0000256" key="1">
    <source>
        <dbReference type="SAM" id="MobiDB-lite"/>
    </source>
</evidence>
<dbReference type="EMBL" id="CP001618">
    <property type="protein sequence ID" value="ACQ78901.1"/>
    <property type="molecule type" value="Genomic_DNA"/>
</dbReference>
<evidence type="ECO:0000313" key="2">
    <source>
        <dbReference type="EMBL" id="ACQ78901.1"/>
    </source>
</evidence>
<reference evidence="2 3" key="1">
    <citation type="journal article" date="2009" name="Stand. Genomic Sci.">
        <title>Complete genome sequence of Beutenbergia cavernae type strain (HKI 0122).</title>
        <authorList>
            <person name="Land M."/>
            <person name="Pukall R."/>
            <person name="Abt B."/>
            <person name="Goker M."/>
            <person name="Rohde M."/>
            <person name="Glavina Del Rio T."/>
            <person name="Tice H."/>
            <person name="Copeland A."/>
            <person name="Cheng J.F."/>
            <person name="Lucas S."/>
            <person name="Chen F."/>
            <person name="Nolan M."/>
            <person name="Bruce D."/>
            <person name="Goodwin L."/>
            <person name="Pitluck S."/>
            <person name="Ivanova N."/>
            <person name="Mavromatis K."/>
            <person name="Ovchinnikova G."/>
            <person name="Pati A."/>
            <person name="Chen A."/>
            <person name="Palaniappan K."/>
            <person name="Hauser L."/>
            <person name="Chang Y.J."/>
            <person name="Jefferies C.C."/>
            <person name="Saunders E."/>
            <person name="Brettin T."/>
            <person name="Detter J.C."/>
            <person name="Han C."/>
            <person name="Chain P."/>
            <person name="Bristow J."/>
            <person name="Eisen J.A."/>
            <person name="Markowitz V."/>
            <person name="Hugenholtz P."/>
            <person name="Kyrpides N.C."/>
            <person name="Klenk H.P."/>
            <person name="Lapidus A."/>
        </authorList>
    </citation>
    <scope>NUCLEOTIDE SEQUENCE [LARGE SCALE GENOMIC DNA]</scope>
    <source>
        <strain evidence="3">ATCC BAA-8 / DSM 12333 / NBRC 16432</strain>
    </source>
</reference>
<proteinExistence type="predicted"/>